<keyword evidence="2" id="KW-0812">Transmembrane</keyword>
<feature type="transmembrane region" description="Helical" evidence="2">
    <location>
        <begin position="155"/>
        <end position="179"/>
    </location>
</feature>
<dbReference type="OrthoDB" id="2140426at2759"/>
<evidence type="ECO:0000313" key="3">
    <source>
        <dbReference type="EMBL" id="KAF7721000.1"/>
    </source>
</evidence>
<accession>A0A8H7EL86</accession>
<feature type="region of interest" description="Disordered" evidence="1">
    <location>
        <begin position="21"/>
        <end position="53"/>
    </location>
</feature>
<feature type="compositionally biased region" description="Polar residues" evidence="1">
    <location>
        <begin position="24"/>
        <end position="37"/>
    </location>
</feature>
<name>A0A8H7EL86_9FUNG</name>
<comment type="caution">
    <text evidence="3">The sequence shown here is derived from an EMBL/GenBank/DDBJ whole genome shotgun (WGS) entry which is preliminary data.</text>
</comment>
<dbReference type="EMBL" id="JABAYA010000322">
    <property type="protein sequence ID" value="KAF7721000.1"/>
    <property type="molecule type" value="Genomic_DNA"/>
</dbReference>
<sequence length="223" mass="25547">MNHQKQPEWTYQLTENLIRPAERQPQNPSILVSSLPPNATVFRHPNSSDADASFGQYIDSQFHEQGSVLKSRLVAEDNQRPQETETSNSSHPQKAVPDEPLPTQPPAVDSFWKTLAHDLQQHRPKQYNMDYHPSGHVDEKLPWWVAPNDDNEDGFYSVGALLFLFGFICPPLWWLGSFWPRKAREQGGKMAERWQKLNRYMSVGFSIILIIAIIVAAAMLSRK</sequence>
<keyword evidence="2" id="KW-1133">Transmembrane helix</keyword>
<feature type="transmembrane region" description="Helical" evidence="2">
    <location>
        <begin position="200"/>
        <end position="220"/>
    </location>
</feature>
<reference evidence="3" key="1">
    <citation type="submission" date="2020-01" db="EMBL/GenBank/DDBJ databases">
        <title>Genome Sequencing of Three Apophysomyces-Like Fungal Strains Confirms a Novel Fungal Genus in the Mucoromycota with divergent Burkholderia-like Endosymbiotic Bacteria.</title>
        <authorList>
            <person name="Stajich J.E."/>
            <person name="Macias A.M."/>
            <person name="Carter-House D."/>
            <person name="Lovett B."/>
            <person name="Kasson L.R."/>
            <person name="Berry K."/>
            <person name="Grigoriev I."/>
            <person name="Chang Y."/>
            <person name="Spatafora J."/>
            <person name="Kasson M.T."/>
        </authorList>
    </citation>
    <scope>NUCLEOTIDE SEQUENCE</scope>
    <source>
        <strain evidence="3">NRRL A-21654</strain>
    </source>
</reference>
<evidence type="ECO:0000256" key="1">
    <source>
        <dbReference type="SAM" id="MobiDB-lite"/>
    </source>
</evidence>
<evidence type="ECO:0000313" key="4">
    <source>
        <dbReference type="Proteomes" id="UP000605846"/>
    </source>
</evidence>
<dbReference type="Proteomes" id="UP000605846">
    <property type="component" value="Unassembled WGS sequence"/>
</dbReference>
<gene>
    <name evidence="3" type="ORF">EC973_005637</name>
</gene>
<proteinExistence type="predicted"/>
<keyword evidence="4" id="KW-1185">Reference proteome</keyword>
<evidence type="ECO:0000256" key="2">
    <source>
        <dbReference type="SAM" id="Phobius"/>
    </source>
</evidence>
<feature type="region of interest" description="Disordered" evidence="1">
    <location>
        <begin position="76"/>
        <end position="107"/>
    </location>
</feature>
<protein>
    <submittedName>
        <fullName evidence="3">Uncharacterized protein</fullName>
    </submittedName>
</protein>
<organism evidence="3 4">
    <name type="scientific">Apophysomyces ossiformis</name>
    <dbReference type="NCBI Taxonomy" id="679940"/>
    <lineage>
        <taxon>Eukaryota</taxon>
        <taxon>Fungi</taxon>
        <taxon>Fungi incertae sedis</taxon>
        <taxon>Mucoromycota</taxon>
        <taxon>Mucoromycotina</taxon>
        <taxon>Mucoromycetes</taxon>
        <taxon>Mucorales</taxon>
        <taxon>Mucorineae</taxon>
        <taxon>Mucoraceae</taxon>
        <taxon>Apophysomyces</taxon>
    </lineage>
</organism>
<dbReference type="AlphaFoldDB" id="A0A8H7EL86"/>
<keyword evidence="2" id="KW-0472">Membrane</keyword>